<sequence>MSEISLSQALSRTFEDRVDLGSWAGFTPSLARFLDEVCRPEPKPATQRGEASHPVIDPSGATLLLTAPTPMVKEEELAQEGRWSRLLSRLALSAAPVPSPDLPGAVLVGRSDGIEVSLPELDAQGRVMLGPTERRILGAIGWQETGHVFSRLLPDGEETAELVTRILIEVLEVAHPADLDYLLRAHSDVS</sequence>
<accession>A0A448PHH4</accession>
<gene>
    <name evidence="1" type="ORF">NCTC10951_00279</name>
</gene>
<dbReference type="OrthoDB" id="3257997at2"/>
<dbReference type="Proteomes" id="UP000268658">
    <property type="component" value="Chromosome"/>
</dbReference>
<dbReference type="RefSeq" id="WP_126413096.1">
    <property type="nucleotide sequence ID" value="NZ_JASPER010000020.1"/>
</dbReference>
<name>A0A448PHH4_ACTVI</name>
<reference evidence="1 2" key="1">
    <citation type="submission" date="2018-12" db="EMBL/GenBank/DDBJ databases">
        <authorList>
            <consortium name="Pathogen Informatics"/>
        </authorList>
    </citation>
    <scope>NUCLEOTIDE SEQUENCE [LARGE SCALE GENOMIC DNA]</scope>
    <source>
        <strain evidence="1 2">NCTC10951</strain>
    </source>
</reference>
<dbReference type="EMBL" id="LR134477">
    <property type="protein sequence ID" value="VEI14421.1"/>
    <property type="molecule type" value="Genomic_DNA"/>
</dbReference>
<dbReference type="AlphaFoldDB" id="A0A448PHH4"/>
<protein>
    <submittedName>
        <fullName evidence="1">Uncharacterized protein</fullName>
    </submittedName>
</protein>
<dbReference type="KEGG" id="avc:NCTC10951_00279"/>
<proteinExistence type="predicted"/>
<organism evidence="1 2">
    <name type="scientific">Actinomyces viscosus</name>
    <dbReference type="NCBI Taxonomy" id="1656"/>
    <lineage>
        <taxon>Bacteria</taxon>
        <taxon>Bacillati</taxon>
        <taxon>Actinomycetota</taxon>
        <taxon>Actinomycetes</taxon>
        <taxon>Actinomycetales</taxon>
        <taxon>Actinomycetaceae</taxon>
        <taxon>Actinomyces</taxon>
    </lineage>
</organism>
<evidence type="ECO:0000313" key="2">
    <source>
        <dbReference type="Proteomes" id="UP000268658"/>
    </source>
</evidence>
<evidence type="ECO:0000313" key="1">
    <source>
        <dbReference type="EMBL" id="VEI14421.1"/>
    </source>
</evidence>